<dbReference type="EMBL" id="MK937592">
    <property type="protein sequence ID" value="QDH91695.1"/>
    <property type="molecule type" value="Genomic_DNA"/>
</dbReference>
<dbReference type="Proteomes" id="UP000316777">
    <property type="component" value="Segment"/>
</dbReference>
<dbReference type="GeneID" id="64766941"/>
<proteinExistence type="predicted"/>
<accession>A0A514DDK8</accession>
<name>A0A514DDK8_9CAUD</name>
<gene>
    <name evidence="1" type="primary">17</name>
    <name evidence="1" type="ORF">SEA_PHRAPPUCCINO_17</name>
</gene>
<organism evidence="1 2">
    <name type="scientific">Mycobacterium phage Phrappuccino</name>
    <dbReference type="NCBI Taxonomy" id="2591223"/>
    <lineage>
        <taxon>Viruses</taxon>
        <taxon>Duplodnaviria</taxon>
        <taxon>Heunggongvirae</taxon>
        <taxon>Uroviricota</taxon>
        <taxon>Caudoviricetes</taxon>
        <taxon>Phrappuccinovirus</taxon>
        <taxon>Phrappuccinovirus phrappuccino</taxon>
        <taxon>Phreappuccinovirus Phrappuccino</taxon>
    </lineage>
</organism>
<sequence>MAAGGEKGFSVASDKEDHHLTLTMRWKPGADQDELLTALTSAYGTAFDEVVKRFEGRDT</sequence>
<evidence type="ECO:0000313" key="1">
    <source>
        <dbReference type="EMBL" id="QDH91695.1"/>
    </source>
</evidence>
<evidence type="ECO:0000313" key="2">
    <source>
        <dbReference type="Proteomes" id="UP000316777"/>
    </source>
</evidence>
<dbReference type="RefSeq" id="YP_010059706.1">
    <property type="nucleotide sequence ID" value="NC_054727.1"/>
</dbReference>
<keyword evidence="2" id="KW-1185">Reference proteome</keyword>
<dbReference type="KEGG" id="vg:64766941"/>
<reference evidence="1 2" key="1">
    <citation type="submission" date="2019-05" db="EMBL/GenBank/DDBJ databases">
        <authorList>
            <person name="Pope W.H."/>
            <person name="Garlena R.A."/>
            <person name="Russell D.A."/>
            <person name="Jacobs-Sera D."/>
            <person name="Hatfull G.F."/>
        </authorList>
    </citation>
    <scope>NUCLEOTIDE SEQUENCE [LARGE SCALE GENOMIC DNA]</scope>
</reference>
<protein>
    <submittedName>
        <fullName evidence="1">Uncharacterized protein</fullName>
    </submittedName>
</protein>